<comment type="caution">
    <text evidence="1">The sequence shown here is derived from an EMBL/GenBank/DDBJ whole genome shotgun (WGS) entry which is preliminary data.</text>
</comment>
<protein>
    <submittedName>
        <fullName evidence="1">Uncharacterized protein</fullName>
    </submittedName>
</protein>
<dbReference type="AlphaFoldDB" id="A0A392VVF9"/>
<proteinExistence type="predicted"/>
<name>A0A392VVF9_9FABA</name>
<organism evidence="1 2">
    <name type="scientific">Trifolium medium</name>
    <dbReference type="NCBI Taxonomy" id="97028"/>
    <lineage>
        <taxon>Eukaryota</taxon>
        <taxon>Viridiplantae</taxon>
        <taxon>Streptophyta</taxon>
        <taxon>Embryophyta</taxon>
        <taxon>Tracheophyta</taxon>
        <taxon>Spermatophyta</taxon>
        <taxon>Magnoliopsida</taxon>
        <taxon>eudicotyledons</taxon>
        <taxon>Gunneridae</taxon>
        <taxon>Pentapetalae</taxon>
        <taxon>rosids</taxon>
        <taxon>fabids</taxon>
        <taxon>Fabales</taxon>
        <taxon>Fabaceae</taxon>
        <taxon>Papilionoideae</taxon>
        <taxon>50 kb inversion clade</taxon>
        <taxon>NPAAA clade</taxon>
        <taxon>Hologalegina</taxon>
        <taxon>IRL clade</taxon>
        <taxon>Trifolieae</taxon>
        <taxon>Trifolium</taxon>
    </lineage>
</organism>
<keyword evidence="2" id="KW-1185">Reference proteome</keyword>
<evidence type="ECO:0000313" key="2">
    <source>
        <dbReference type="Proteomes" id="UP000265520"/>
    </source>
</evidence>
<feature type="non-terminal residue" evidence="1">
    <location>
        <position position="28"/>
    </location>
</feature>
<dbReference type="Proteomes" id="UP000265520">
    <property type="component" value="Unassembled WGS sequence"/>
</dbReference>
<accession>A0A392VVF9</accession>
<sequence length="28" mass="3429">MEPLCVMFQLWVKKCKTWKIFRVAIESN</sequence>
<evidence type="ECO:0000313" key="1">
    <source>
        <dbReference type="EMBL" id="MCI90941.1"/>
    </source>
</evidence>
<dbReference type="EMBL" id="LXQA011258555">
    <property type="protein sequence ID" value="MCI90941.1"/>
    <property type="molecule type" value="Genomic_DNA"/>
</dbReference>
<reference evidence="1 2" key="1">
    <citation type="journal article" date="2018" name="Front. Plant Sci.">
        <title>Red Clover (Trifolium pratense) and Zigzag Clover (T. medium) - A Picture of Genomic Similarities and Differences.</title>
        <authorList>
            <person name="Dluhosova J."/>
            <person name="Istvanek J."/>
            <person name="Nedelnik J."/>
            <person name="Repkova J."/>
        </authorList>
    </citation>
    <scope>NUCLEOTIDE SEQUENCE [LARGE SCALE GENOMIC DNA]</scope>
    <source>
        <strain evidence="2">cv. 10/8</strain>
        <tissue evidence="1">Leaf</tissue>
    </source>
</reference>